<organism evidence="2 3">
    <name type="scientific">Trapa natans</name>
    <name type="common">Water chestnut</name>
    <dbReference type="NCBI Taxonomy" id="22666"/>
    <lineage>
        <taxon>Eukaryota</taxon>
        <taxon>Viridiplantae</taxon>
        <taxon>Streptophyta</taxon>
        <taxon>Embryophyta</taxon>
        <taxon>Tracheophyta</taxon>
        <taxon>Spermatophyta</taxon>
        <taxon>Magnoliopsida</taxon>
        <taxon>eudicotyledons</taxon>
        <taxon>Gunneridae</taxon>
        <taxon>Pentapetalae</taxon>
        <taxon>rosids</taxon>
        <taxon>malvids</taxon>
        <taxon>Myrtales</taxon>
        <taxon>Lythraceae</taxon>
        <taxon>Trapa</taxon>
    </lineage>
</organism>
<feature type="region of interest" description="Disordered" evidence="1">
    <location>
        <begin position="42"/>
        <end position="79"/>
    </location>
</feature>
<dbReference type="EMBL" id="JAXQNO010000018">
    <property type="protein sequence ID" value="KAK4776738.1"/>
    <property type="molecule type" value="Genomic_DNA"/>
</dbReference>
<proteinExistence type="predicted"/>
<evidence type="ECO:0000256" key="1">
    <source>
        <dbReference type="SAM" id="MobiDB-lite"/>
    </source>
</evidence>
<dbReference type="Proteomes" id="UP001346149">
    <property type="component" value="Unassembled WGS sequence"/>
</dbReference>
<gene>
    <name evidence="2" type="ORF">SAY86_005426</name>
</gene>
<accession>A0AAN7L5K1</accession>
<comment type="caution">
    <text evidence="2">The sequence shown here is derived from an EMBL/GenBank/DDBJ whole genome shotgun (WGS) entry which is preliminary data.</text>
</comment>
<protein>
    <submittedName>
        <fullName evidence="2">Uncharacterized protein</fullName>
    </submittedName>
</protein>
<keyword evidence="3" id="KW-1185">Reference proteome</keyword>
<dbReference type="AlphaFoldDB" id="A0AAN7L5K1"/>
<sequence length="79" mass="8625">MADAGELGRSHQVGHRLLNQSSYPSQRGLRWGWRHRPLLLAEARGHDDVQEGIQGRRRESWVGGGGGDSGGNDSSGHRV</sequence>
<reference evidence="2 3" key="1">
    <citation type="journal article" date="2023" name="Hortic Res">
        <title>Pangenome of water caltrop reveals structural variations and asymmetric subgenome divergence after allopolyploidization.</title>
        <authorList>
            <person name="Zhang X."/>
            <person name="Chen Y."/>
            <person name="Wang L."/>
            <person name="Yuan Y."/>
            <person name="Fang M."/>
            <person name="Shi L."/>
            <person name="Lu R."/>
            <person name="Comes H.P."/>
            <person name="Ma Y."/>
            <person name="Chen Y."/>
            <person name="Huang G."/>
            <person name="Zhou Y."/>
            <person name="Zheng Z."/>
            <person name="Qiu Y."/>
        </authorList>
    </citation>
    <scope>NUCLEOTIDE SEQUENCE [LARGE SCALE GENOMIC DNA]</scope>
    <source>
        <strain evidence="2">F231</strain>
    </source>
</reference>
<feature type="region of interest" description="Disordered" evidence="1">
    <location>
        <begin position="1"/>
        <end position="21"/>
    </location>
</feature>
<evidence type="ECO:0000313" key="3">
    <source>
        <dbReference type="Proteomes" id="UP001346149"/>
    </source>
</evidence>
<name>A0AAN7L5K1_TRANT</name>
<feature type="compositionally biased region" description="Basic and acidic residues" evidence="1">
    <location>
        <begin position="43"/>
        <end position="60"/>
    </location>
</feature>
<evidence type="ECO:0000313" key="2">
    <source>
        <dbReference type="EMBL" id="KAK4776738.1"/>
    </source>
</evidence>